<dbReference type="EMBL" id="JAPMLT010000001">
    <property type="protein sequence ID" value="MCX7568807.1"/>
    <property type="molecule type" value="Genomic_DNA"/>
</dbReference>
<reference evidence="2 3" key="1">
    <citation type="submission" date="2022-11" db="EMBL/GenBank/DDBJ databases">
        <title>Study of microbial diversity in lake waters.</title>
        <authorList>
            <person name="Zhang J."/>
        </authorList>
    </citation>
    <scope>NUCLEOTIDE SEQUENCE [LARGE SCALE GENOMIC DNA]</scope>
    <source>
        <strain evidence="2 3">DT12</strain>
    </source>
</reference>
<dbReference type="InterPro" id="IPR036291">
    <property type="entry name" value="NAD(P)-bd_dom_sf"/>
</dbReference>
<evidence type="ECO:0000259" key="1">
    <source>
        <dbReference type="Pfam" id="PF01370"/>
    </source>
</evidence>
<evidence type="ECO:0000313" key="2">
    <source>
        <dbReference type="EMBL" id="MCX7568807.1"/>
    </source>
</evidence>
<dbReference type="PANTHER" id="PTHR43245">
    <property type="entry name" value="BIFUNCTIONAL POLYMYXIN RESISTANCE PROTEIN ARNA"/>
    <property type="match status" value="1"/>
</dbReference>
<evidence type="ECO:0000313" key="3">
    <source>
        <dbReference type="Proteomes" id="UP001208017"/>
    </source>
</evidence>
<sequence>MKILILGGTMFVGRHLVEAALARGHQVTLFNRGKSGSGLFPQAEHLRGDRDGDLSALQGREWDAVIDVSAYFPRIAEATAELLRGAVGHYTFISTVAVYGGFLDRDLDEDAPLAPLPEGIGEERNLRAYGPLKVACERVIEEHFPGRTLVLRPGILVGPHDYTDRLPAWPRRIAQGGEVLAPGRPDRRVQFIDARDLASFAIRMIERQQAGIYNVSGPAEDLTMADFLQLCTAVTGGDATFTWVDEAFLQEQMFEKMGLSPINSLLLVPEDTNYYNTISSQKALDQGLTLRPLAETLRDTYAWDREVSERMMTSGLTPEQERHLFDLYAQQKKHPTA</sequence>
<protein>
    <submittedName>
        <fullName evidence="2">SDR family oxidoreductase</fullName>
    </submittedName>
</protein>
<dbReference type="Pfam" id="PF01370">
    <property type="entry name" value="Epimerase"/>
    <property type="match status" value="1"/>
</dbReference>
<accession>A0ABT3WZ68</accession>
<comment type="caution">
    <text evidence="2">The sequence shown here is derived from an EMBL/GenBank/DDBJ whole genome shotgun (WGS) entry which is preliminary data.</text>
</comment>
<feature type="domain" description="NAD-dependent epimerase/dehydratase" evidence="1">
    <location>
        <begin position="3"/>
        <end position="215"/>
    </location>
</feature>
<organism evidence="2 3">
    <name type="scientific">Tumebacillus lacus</name>
    <dbReference type="NCBI Taxonomy" id="2995335"/>
    <lineage>
        <taxon>Bacteria</taxon>
        <taxon>Bacillati</taxon>
        <taxon>Bacillota</taxon>
        <taxon>Bacilli</taxon>
        <taxon>Bacillales</taxon>
        <taxon>Alicyclobacillaceae</taxon>
        <taxon>Tumebacillus</taxon>
    </lineage>
</organism>
<dbReference type="Gene3D" id="3.40.50.720">
    <property type="entry name" value="NAD(P)-binding Rossmann-like Domain"/>
    <property type="match status" value="1"/>
</dbReference>
<dbReference type="PANTHER" id="PTHR43245:SF13">
    <property type="entry name" value="UDP-D-APIOSE_UDP-D-XYLOSE SYNTHASE 2"/>
    <property type="match status" value="1"/>
</dbReference>
<dbReference type="Proteomes" id="UP001208017">
    <property type="component" value="Unassembled WGS sequence"/>
</dbReference>
<keyword evidence="3" id="KW-1185">Reference proteome</keyword>
<gene>
    <name evidence="2" type="ORF">OS242_02320</name>
</gene>
<dbReference type="InterPro" id="IPR001509">
    <property type="entry name" value="Epimerase_deHydtase"/>
</dbReference>
<proteinExistence type="predicted"/>
<name>A0ABT3WZ68_9BACL</name>
<dbReference type="SUPFAM" id="SSF51735">
    <property type="entry name" value="NAD(P)-binding Rossmann-fold domains"/>
    <property type="match status" value="1"/>
</dbReference>
<dbReference type="RefSeq" id="WP_267150044.1">
    <property type="nucleotide sequence ID" value="NZ_JAPMLT010000001.1"/>
</dbReference>
<dbReference type="CDD" id="cd05265">
    <property type="entry name" value="SDR_a1"/>
    <property type="match status" value="1"/>
</dbReference>
<dbReference type="InterPro" id="IPR050177">
    <property type="entry name" value="Lipid_A_modif_metabolic_enz"/>
</dbReference>